<evidence type="ECO:0000256" key="6">
    <source>
        <dbReference type="ARBA" id="ARBA00022833"/>
    </source>
</evidence>
<keyword evidence="3" id="KW-0479">Metal-binding</keyword>
<evidence type="ECO:0000256" key="7">
    <source>
        <dbReference type="ARBA" id="ARBA00023049"/>
    </source>
</evidence>
<feature type="signal peptide" evidence="9">
    <location>
        <begin position="1"/>
        <end position="24"/>
    </location>
</feature>
<accession>A0A250JPJ2</accession>
<evidence type="ECO:0000313" key="11">
    <source>
        <dbReference type="EMBL" id="ATB45301.1"/>
    </source>
</evidence>
<dbReference type="EMBL" id="CP022203">
    <property type="protein sequence ID" value="ATB45301.1"/>
    <property type="molecule type" value="Genomic_DNA"/>
</dbReference>
<keyword evidence="5" id="KW-0378">Hydrolase</keyword>
<proteinExistence type="inferred from homology"/>
<evidence type="ECO:0000256" key="1">
    <source>
        <dbReference type="ARBA" id="ARBA00008721"/>
    </source>
</evidence>
<sequence>MPIPYLVVGQALALLSGASHPVDANGCASPEPAPSWVAKFSPSASDCSLDSTVPGPQWLPTTVLRIPVVVHVIADNACANGNVSDALVHSQLAVLNEDFRALAGTPGGGGVDSKLEFFLATVDPSGNPTTGIQRYCDTTWYQDTGSYWLSTAWDPTRYVNIYTNSVGGSRGYVPFLPADPTGAVGQPRDRVVINWLTFGRVGPVPPYHNGRTVTHEVGHYLGLFHTYYSGCGTAAAPACYTTGDRICDTPPNATSHKGCTAGITSCGGVPVPIQNYMELTDDACMTGFSAEQVQRMRCTLATYRPDLAQ</sequence>
<keyword evidence="8" id="KW-1015">Disulfide bond</keyword>
<dbReference type="InterPro" id="IPR008754">
    <property type="entry name" value="Peptidase_M43"/>
</dbReference>
<organism evidence="11 12">
    <name type="scientific">Corallococcus macrosporus DSM 14697</name>
    <dbReference type="NCBI Taxonomy" id="1189310"/>
    <lineage>
        <taxon>Bacteria</taxon>
        <taxon>Pseudomonadati</taxon>
        <taxon>Myxococcota</taxon>
        <taxon>Myxococcia</taxon>
        <taxon>Myxococcales</taxon>
        <taxon>Cystobacterineae</taxon>
        <taxon>Myxococcaceae</taxon>
        <taxon>Corallococcus</taxon>
    </lineage>
</organism>
<dbReference type="OrthoDB" id="6278496at2"/>
<dbReference type="Proteomes" id="UP000217343">
    <property type="component" value="Chromosome"/>
</dbReference>
<dbReference type="KEGG" id="mmas:MYMAC_000886"/>
<dbReference type="AlphaFoldDB" id="A0A250JPJ2"/>
<evidence type="ECO:0000256" key="8">
    <source>
        <dbReference type="ARBA" id="ARBA00023157"/>
    </source>
</evidence>
<dbReference type="RefSeq" id="WP_095957168.1">
    <property type="nucleotide sequence ID" value="NZ_CP022203.1"/>
</dbReference>
<evidence type="ECO:0000256" key="5">
    <source>
        <dbReference type="ARBA" id="ARBA00022801"/>
    </source>
</evidence>
<dbReference type="SUPFAM" id="SSF55486">
    <property type="entry name" value="Metalloproteases ('zincins'), catalytic domain"/>
    <property type="match status" value="1"/>
</dbReference>
<protein>
    <submittedName>
        <fullName evidence="11">Ulilysin</fullName>
    </submittedName>
</protein>
<reference evidence="11 12" key="1">
    <citation type="submission" date="2017-06" db="EMBL/GenBank/DDBJ databases">
        <title>Sequencing and comparative analysis of myxobacterial genomes.</title>
        <authorList>
            <person name="Rupp O."/>
            <person name="Goesmann A."/>
            <person name="Sogaard-Andersen L."/>
        </authorList>
    </citation>
    <scope>NUCLEOTIDE SEQUENCE [LARGE SCALE GENOMIC DNA]</scope>
    <source>
        <strain evidence="11 12">DSM 14697</strain>
    </source>
</reference>
<dbReference type="GO" id="GO:0008237">
    <property type="term" value="F:metallopeptidase activity"/>
    <property type="evidence" value="ECO:0007669"/>
    <property type="project" value="UniProtKB-KW"/>
</dbReference>
<dbReference type="CDD" id="cd04275">
    <property type="entry name" value="ZnMc_pappalysin_like"/>
    <property type="match status" value="1"/>
</dbReference>
<dbReference type="Pfam" id="PF05572">
    <property type="entry name" value="Peptidase_M43"/>
    <property type="match status" value="1"/>
</dbReference>
<evidence type="ECO:0000259" key="10">
    <source>
        <dbReference type="Pfam" id="PF05572"/>
    </source>
</evidence>
<keyword evidence="12" id="KW-1185">Reference proteome</keyword>
<dbReference type="GO" id="GO:0006508">
    <property type="term" value="P:proteolysis"/>
    <property type="evidence" value="ECO:0007669"/>
    <property type="project" value="UniProtKB-KW"/>
</dbReference>
<keyword evidence="6" id="KW-0862">Zinc</keyword>
<dbReference type="PANTHER" id="PTHR47466">
    <property type="match status" value="1"/>
</dbReference>
<keyword evidence="4 9" id="KW-0732">Signal</keyword>
<keyword evidence="2" id="KW-0645">Protease</keyword>
<comment type="similarity">
    <text evidence="1">Belongs to the peptidase M43B family.</text>
</comment>
<name>A0A250JPJ2_9BACT</name>
<dbReference type="PANTHER" id="PTHR47466:SF1">
    <property type="entry name" value="METALLOPROTEASE MEP1 (AFU_ORTHOLOGUE AFUA_1G07730)-RELATED"/>
    <property type="match status" value="1"/>
</dbReference>
<keyword evidence="7" id="KW-0482">Metalloprotease</keyword>
<evidence type="ECO:0000256" key="3">
    <source>
        <dbReference type="ARBA" id="ARBA00022723"/>
    </source>
</evidence>
<evidence type="ECO:0000256" key="4">
    <source>
        <dbReference type="ARBA" id="ARBA00022729"/>
    </source>
</evidence>
<feature type="domain" description="Peptidase M43 pregnancy-associated plasma-A" evidence="10">
    <location>
        <begin position="150"/>
        <end position="300"/>
    </location>
</feature>
<dbReference type="GO" id="GO:0046872">
    <property type="term" value="F:metal ion binding"/>
    <property type="evidence" value="ECO:0007669"/>
    <property type="project" value="UniProtKB-KW"/>
</dbReference>
<evidence type="ECO:0000313" key="12">
    <source>
        <dbReference type="Proteomes" id="UP000217343"/>
    </source>
</evidence>
<evidence type="ECO:0000256" key="2">
    <source>
        <dbReference type="ARBA" id="ARBA00022670"/>
    </source>
</evidence>
<evidence type="ECO:0000256" key="9">
    <source>
        <dbReference type="SAM" id="SignalP"/>
    </source>
</evidence>
<dbReference type="Gene3D" id="3.40.390.10">
    <property type="entry name" value="Collagenase (Catalytic Domain)"/>
    <property type="match status" value="1"/>
</dbReference>
<gene>
    <name evidence="11" type="ORF">MYMAC_000886</name>
</gene>
<dbReference type="InterPro" id="IPR024079">
    <property type="entry name" value="MetalloPept_cat_dom_sf"/>
</dbReference>
<feature type="chain" id="PRO_5013123499" evidence="9">
    <location>
        <begin position="25"/>
        <end position="309"/>
    </location>
</feature>